<feature type="compositionally biased region" description="Basic residues" evidence="1">
    <location>
        <begin position="221"/>
        <end position="234"/>
    </location>
</feature>
<sequence length="506" mass="55474">MSNPLQHVPAHTTEELRSMKKKEAVVAYETEVQYFAGMGDVMPELDDEHREDVELAVADMEHQQDWLSAAEEILVARGLQGSVEDEVRARMATATGQLLEAQGRLAEWQAEDERQAQEERDAAEAKRQKEEDERRQEAAALEERRAEEARRTAEVRDTRRRDALAAEARRQAARKSKFVGGSGTVGSGSGSTAAEPGETQHLGEVIEITSEADDEDTPVPRTRRRAAAIRAGKRKAVESDDAETTPRTKRIRKRAGNLDDAHERTPPPPAPYDVEAYGEYNPAGKPIGPCASSLLTAGTDRSTNPRNEEWGCGYGASKESCPHPRVEFSGYRRCLRCQQGHFSCVGTGCHACESCTGSKVKCSHAKTRAKQAKTAEETASGSKTPGKGKQRAGAIPRTRSRVGEARETRRNTRAAAGGALVPILAEACADHELRTIVQVMSSMDARIAALKQATEDAESTRAAATRSLAALMLRRELEEAQRADAADTEEREEDRRRDEDAEYDGE</sequence>
<dbReference type="AlphaFoldDB" id="A0A8H6ZL60"/>
<accession>A0A8H6ZL60</accession>
<feature type="compositionally biased region" description="Basic and acidic residues" evidence="1">
    <location>
        <begin position="256"/>
        <end position="265"/>
    </location>
</feature>
<feature type="compositionally biased region" description="Basic and acidic residues" evidence="1">
    <location>
        <begin position="401"/>
        <end position="410"/>
    </location>
</feature>
<feature type="region of interest" description="Disordered" evidence="1">
    <location>
        <begin position="109"/>
        <end position="272"/>
    </location>
</feature>
<dbReference type="EMBL" id="JACETU010000008">
    <property type="protein sequence ID" value="KAF7423002.1"/>
    <property type="molecule type" value="Genomic_DNA"/>
</dbReference>
<proteinExistence type="predicted"/>
<dbReference type="VEuPathDB" id="FungiDB:PC9H_011166"/>
<reference evidence="2" key="1">
    <citation type="submission" date="2019-07" db="EMBL/GenBank/DDBJ databases">
        <authorList>
            <person name="Palmer J.M."/>
        </authorList>
    </citation>
    <scope>NUCLEOTIDE SEQUENCE</scope>
    <source>
        <strain evidence="2">PC9</strain>
    </source>
</reference>
<evidence type="ECO:0000313" key="3">
    <source>
        <dbReference type="Proteomes" id="UP000623687"/>
    </source>
</evidence>
<evidence type="ECO:0000256" key="1">
    <source>
        <dbReference type="SAM" id="MobiDB-lite"/>
    </source>
</evidence>
<organism evidence="2 3">
    <name type="scientific">Pleurotus ostreatus</name>
    <name type="common">Oyster mushroom</name>
    <name type="synonym">White-rot fungus</name>
    <dbReference type="NCBI Taxonomy" id="5322"/>
    <lineage>
        <taxon>Eukaryota</taxon>
        <taxon>Fungi</taxon>
        <taxon>Dikarya</taxon>
        <taxon>Basidiomycota</taxon>
        <taxon>Agaricomycotina</taxon>
        <taxon>Agaricomycetes</taxon>
        <taxon>Agaricomycetidae</taxon>
        <taxon>Agaricales</taxon>
        <taxon>Pleurotineae</taxon>
        <taxon>Pleurotaceae</taxon>
        <taxon>Pleurotus</taxon>
    </lineage>
</organism>
<dbReference type="GeneID" id="59380984"/>
<comment type="caution">
    <text evidence="2">The sequence shown here is derived from an EMBL/GenBank/DDBJ whole genome shotgun (WGS) entry which is preliminary data.</text>
</comment>
<gene>
    <name evidence="2" type="ORF">PC9H_011166</name>
</gene>
<protein>
    <submittedName>
        <fullName evidence="2">Uncharacterized protein</fullName>
    </submittedName>
</protein>
<feature type="compositionally biased region" description="Basic and acidic residues" evidence="1">
    <location>
        <begin position="111"/>
        <end position="170"/>
    </location>
</feature>
<dbReference type="OrthoDB" id="10648908at2759"/>
<dbReference type="Proteomes" id="UP000623687">
    <property type="component" value="Unassembled WGS sequence"/>
</dbReference>
<evidence type="ECO:0000313" key="2">
    <source>
        <dbReference type="EMBL" id="KAF7423002.1"/>
    </source>
</evidence>
<name>A0A8H6ZL60_PLEOS</name>
<keyword evidence="3" id="KW-1185">Reference proteome</keyword>
<feature type="region of interest" description="Disordered" evidence="1">
    <location>
        <begin position="369"/>
        <end position="413"/>
    </location>
</feature>
<feature type="compositionally biased region" description="Gly residues" evidence="1">
    <location>
        <begin position="180"/>
        <end position="189"/>
    </location>
</feature>
<feature type="region of interest" description="Disordered" evidence="1">
    <location>
        <begin position="479"/>
        <end position="506"/>
    </location>
</feature>
<dbReference type="RefSeq" id="XP_036628034.1">
    <property type="nucleotide sequence ID" value="XM_036780651.1"/>
</dbReference>